<sequence length="669" mass="79265">MNKSLVLPFSVFALVLIHVLSLSLNTEAVREDIDNLGQVVKRKHRRSLVVTEYGEISAVKISDGTRGPSHLQFITLEPNSLFLPVLLHTNMVFYVHTGSGILSWGNEDDIKRVNLRRGDIYRLQAGSVFFVEGNLEPEREKLRLHAIFSNTDKDLYEPDIGAYSSISDLVLGFDRKVLRSAFKVPEDVIEEIVNATKPPAIVHAMPKTKTTFWEMETRFLKAFLGSGGGSLHSMNNKKKTRAYNILNADPDFKNPNGWSVTVTKKDFHLLKGSDIGVFMVNLTKGSMMGPHWNPEGTEISIVLHGEGMVRVVCSSIANKSECKNMSFRVNEGDVFAVPRFHPMAQMSFNNDSFVFMGFSTTTKKNYPQFLTGKRSVLQVIDKEILAVSFNVTNSTIDQLLAKQTESIILECTTCAEEEERIIKEEIEKEREEEEARKREEEEEERRREEEEERKREEEESRKREEEEERWREEEEERRREEEEARKEEEEEEREEREQEEEKEKEQEESRRREEEKEERKKQKEERKRREEAAKREQEEARRQEEERERRAKEEEEEREEEDSRREEEERKKREQKEEKEIEQEEDRRREEEKEGRKKQKDEERKRREEAVEREQEEARKQEEKRERREREKEEEEEESKDEPEEEEHEGGGYNSDKEGRRVLKVEAQV</sequence>
<feature type="signal peptide" evidence="2">
    <location>
        <begin position="1"/>
        <end position="28"/>
    </location>
</feature>
<gene>
    <name evidence="4" type="ORF">CFOL_v3_13013</name>
</gene>
<evidence type="ECO:0000256" key="1">
    <source>
        <dbReference type="SAM" id="MobiDB-lite"/>
    </source>
</evidence>
<dbReference type="CDD" id="cd02245">
    <property type="entry name" value="cupin_7S_vicilin-like_C"/>
    <property type="match status" value="1"/>
</dbReference>
<evidence type="ECO:0000313" key="5">
    <source>
        <dbReference type="Proteomes" id="UP000187406"/>
    </source>
</evidence>
<feature type="compositionally biased region" description="Basic and acidic residues" evidence="1">
    <location>
        <begin position="655"/>
        <end position="669"/>
    </location>
</feature>
<dbReference type="InterPro" id="IPR006045">
    <property type="entry name" value="Cupin_1"/>
</dbReference>
<keyword evidence="2" id="KW-0732">Signal</keyword>
<feature type="compositionally biased region" description="Basic and acidic residues" evidence="1">
    <location>
        <begin position="426"/>
        <end position="487"/>
    </location>
</feature>
<dbReference type="InterPro" id="IPR014710">
    <property type="entry name" value="RmlC-like_jellyroll"/>
</dbReference>
<dbReference type="InParanoid" id="A0A1Q3BNT0"/>
<organism evidence="4 5">
    <name type="scientific">Cephalotus follicularis</name>
    <name type="common">Albany pitcher plant</name>
    <dbReference type="NCBI Taxonomy" id="3775"/>
    <lineage>
        <taxon>Eukaryota</taxon>
        <taxon>Viridiplantae</taxon>
        <taxon>Streptophyta</taxon>
        <taxon>Embryophyta</taxon>
        <taxon>Tracheophyta</taxon>
        <taxon>Spermatophyta</taxon>
        <taxon>Magnoliopsida</taxon>
        <taxon>eudicotyledons</taxon>
        <taxon>Gunneridae</taxon>
        <taxon>Pentapetalae</taxon>
        <taxon>rosids</taxon>
        <taxon>fabids</taxon>
        <taxon>Oxalidales</taxon>
        <taxon>Cephalotaceae</taxon>
        <taxon>Cephalotus</taxon>
    </lineage>
</organism>
<keyword evidence="5" id="KW-1185">Reference proteome</keyword>
<dbReference type="InterPro" id="IPR011051">
    <property type="entry name" value="RmlC_Cupin_sf"/>
</dbReference>
<dbReference type="FunCoup" id="A0A1Q3BNT0">
    <property type="interactions" value="160"/>
</dbReference>
<accession>A0A1Q3BNT0</accession>
<dbReference type="Pfam" id="PF00190">
    <property type="entry name" value="Cupin_1"/>
    <property type="match status" value="1"/>
</dbReference>
<comment type="caution">
    <text evidence="4">The sequence shown here is derived from an EMBL/GenBank/DDBJ whole genome shotgun (WGS) entry which is preliminary data.</text>
</comment>
<feature type="compositionally biased region" description="Basic and acidic residues" evidence="1">
    <location>
        <begin position="495"/>
        <end position="553"/>
    </location>
</feature>
<proteinExistence type="predicted"/>
<protein>
    <submittedName>
        <fullName evidence="4">Cupin_1 domain-containing protein</fullName>
    </submittedName>
</protein>
<dbReference type="Proteomes" id="UP000187406">
    <property type="component" value="Unassembled WGS sequence"/>
</dbReference>
<feature type="domain" description="Cupin type-1" evidence="3">
    <location>
        <begin position="243"/>
        <end position="397"/>
    </location>
</feature>
<dbReference type="InterPro" id="IPR050253">
    <property type="entry name" value="Seed_Storage-Functional"/>
</dbReference>
<evidence type="ECO:0000313" key="4">
    <source>
        <dbReference type="EMBL" id="GAV69512.1"/>
    </source>
</evidence>
<feature type="region of interest" description="Disordered" evidence="1">
    <location>
        <begin position="426"/>
        <end position="669"/>
    </location>
</feature>
<evidence type="ECO:0000259" key="3">
    <source>
        <dbReference type="SMART" id="SM00835"/>
    </source>
</evidence>
<dbReference type="OrthoDB" id="1932894at2759"/>
<feature type="compositionally biased region" description="Basic and acidic residues" evidence="1">
    <location>
        <begin position="561"/>
        <end position="631"/>
    </location>
</feature>
<dbReference type="STRING" id="3775.A0A1Q3BNT0"/>
<dbReference type="EMBL" id="BDDD01000729">
    <property type="protein sequence ID" value="GAV69512.1"/>
    <property type="molecule type" value="Genomic_DNA"/>
</dbReference>
<dbReference type="SUPFAM" id="SSF51182">
    <property type="entry name" value="RmlC-like cupins"/>
    <property type="match status" value="1"/>
</dbReference>
<dbReference type="PANTHER" id="PTHR31189">
    <property type="entry name" value="OS03G0336100 PROTEIN-RELATED"/>
    <property type="match status" value="1"/>
</dbReference>
<dbReference type="PANTHER" id="PTHR31189:SF7">
    <property type="entry name" value="OS03G0197300 PROTEIN"/>
    <property type="match status" value="1"/>
</dbReference>
<evidence type="ECO:0000256" key="2">
    <source>
        <dbReference type="SAM" id="SignalP"/>
    </source>
</evidence>
<dbReference type="AlphaFoldDB" id="A0A1Q3BNT0"/>
<dbReference type="Gene3D" id="2.60.120.10">
    <property type="entry name" value="Jelly Rolls"/>
    <property type="match status" value="2"/>
</dbReference>
<feature type="chain" id="PRO_5012185206" evidence="2">
    <location>
        <begin position="29"/>
        <end position="669"/>
    </location>
</feature>
<reference evidence="5" key="1">
    <citation type="submission" date="2016-04" db="EMBL/GenBank/DDBJ databases">
        <title>Cephalotus genome sequencing.</title>
        <authorList>
            <person name="Fukushima K."/>
            <person name="Hasebe M."/>
            <person name="Fang X."/>
        </authorList>
    </citation>
    <scope>NUCLEOTIDE SEQUENCE [LARGE SCALE GENOMIC DNA]</scope>
    <source>
        <strain evidence="5">cv. St1</strain>
    </source>
</reference>
<feature type="compositionally biased region" description="Acidic residues" evidence="1">
    <location>
        <begin position="632"/>
        <end position="648"/>
    </location>
</feature>
<dbReference type="SMART" id="SM00835">
    <property type="entry name" value="Cupin_1"/>
    <property type="match status" value="1"/>
</dbReference>
<name>A0A1Q3BNT0_CEPFO</name>
<dbReference type="CDD" id="cd02244">
    <property type="entry name" value="cupin_7S_vicilin-like_N"/>
    <property type="match status" value="1"/>
</dbReference>